<dbReference type="EMBL" id="CZBX01000001">
    <property type="protein sequence ID" value="CUQ80616.1"/>
    <property type="molecule type" value="Genomic_DNA"/>
</dbReference>
<evidence type="ECO:0000313" key="2">
    <source>
        <dbReference type="Proteomes" id="UP000078383"/>
    </source>
</evidence>
<organism evidence="1 2">
    <name type="scientific">[Ruminococcus] torques</name>
    <dbReference type="NCBI Taxonomy" id="33039"/>
    <lineage>
        <taxon>Bacteria</taxon>
        <taxon>Bacillati</taxon>
        <taxon>Bacillota</taxon>
        <taxon>Clostridia</taxon>
        <taxon>Lachnospirales</taxon>
        <taxon>Lachnospiraceae</taxon>
        <taxon>Mediterraneibacter</taxon>
    </lineage>
</organism>
<evidence type="ECO:0000313" key="1">
    <source>
        <dbReference type="EMBL" id="CUQ80616.1"/>
    </source>
</evidence>
<proteinExistence type="predicted"/>
<dbReference type="AlphaFoldDB" id="A0A174Z8T8"/>
<dbReference type="RefSeq" id="WP_055170433.1">
    <property type="nucleotide sequence ID" value="NZ_CZBX01000001.1"/>
</dbReference>
<accession>A0A174Z8T8</accession>
<sequence length="78" mass="9162">MNDYPSNVKEKLNFIISDMANHHWLFANRSGHDFMRQSHGKLSFYDTMRLIIGMGKGNTNDEIMDYFDLDPDRISNSF</sequence>
<name>A0A174Z8T8_9FIRM</name>
<protein>
    <submittedName>
        <fullName evidence="1">Uncharacterized protein</fullName>
    </submittedName>
</protein>
<dbReference type="Proteomes" id="UP000078383">
    <property type="component" value="Unassembled WGS sequence"/>
</dbReference>
<reference evidence="1 2" key="1">
    <citation type="submission" date="2015-09" db="EMBL/GenBank/DDBJ databases">
        <authorList>
            <consortium name="Pathogen Informatics"/>
        </authorList>
    </citation>
    <scope>NUCLEOTIDE SEQUENCE [LARGE SCALE GENOMIC DNA]</scope>
    <source>
        <strain evidence="1 2">2789STDY5834889</strain>
    </source>
</reference>
<gene>
    <name evidence="1" type="ORF">ERS852502_00053</name>
</gene>